<dbReference type="HAMAP" id="MF_01201">
    <property type="entry name" value="Ala_racemase"/>
    <property type="match status" value="1"/>
</dbReference>
<keyword evidence="3 4" id="KW-0413">Isomerase</keyword>
<evidence type="ECO:0000256" key="6">
    <source>
        <dbReference type="PIRSR" id="PIRSR600821-52"/>
    </source>
</evidence>
<dbReference type="SMART" id="SM01005">
    <property type="entry name" value="Ala_racemase_C"/>
    <property type="match status" value="1"/>
</dbReference>
<evidence type="ECO:0000256" key="5">
    <source>
        <dbReference type="PIRSR" id="PIRSR600821-50"/>
    </source>
</evidence>
<dbReference type="EC" id="5.1.1.1" evidence="4"/>
<comment type="catalytic activity">
    <reaction evidence="4">
        <text>L-alanine = D-alanine</text>
        <dbReference type="Rhea" id="RHEA:20249"/>
        <dbReference type="ChEBI" id="CHEBI:57416"/>
        <dbReference type="ChEBI" id="CHEBI:57972"/>
        <dbReference type="EC" id="5.1.1.1"/>
    </reaction>
</comment>
<feature type="modified residue" description="N6-(pyridoxal phosphate)lysine" evidence="4 5">
    <location>
        <position position="50"/>
    </location>
</feature>
<dbReference type="AlphaFoldDB" id="A0A3E0DMC3"/>
<dbReference type="SUPFAM" id="SSF51419">
    <property type="entry name" value="PLP-binding barrel"/>
    <property type="match status" value="1"/>
</dbReference>
<dbReference type="PANTHER" id="PTHR30511">
    <property type="entry name" value="ALANINE RACEMASE"/>
    <property type="match status" value="1"/>
</dbReference>
<dbReference type="GO" id="GO:0030632">
    <property type="term" value="P:D-alanine biosynthetic process"/>
    <property type="evidence" value="ECO:0007669"/>
    <property type="project" value="UniProtKB-UniRule"/>
</dbReference>
<accession>A0A3E0DMC3</accession>
<dbReference type="GO" id="GO:0030170">
    <property type="term" value="F:pyridoxal phosphate binding"/>
    <property type="evidence" value="ECO:0007669"/>
    <property type="project" value="UniProtKB-UniRule"/>
</dbReference>
<evidence type="ECO:0000256" key="2">
    <source>
        <dbReference type="ARBA" id="ARBA00022898"/>
    </source>
</evidence>
<evidence type="ECO:0000313" key="9">
    <source>
        <dbReference type="Proteomes" id="UP000256405"/>
    </source>
</evidence>
<dbReference type="PANTHER" id="PTHR30511:SF0">
    <property type="entry name" value="ALANINE RACEMASE, CATABOLIC-RELATED"/>
    <property type="match status" value="1"/>
</dbReference>
<name>A0A3E0DMC3_9BACT</name>
<dbReference type="CDD" id="cd00430">
    <property type="entry name" value="PLPDE_III_AR"/>
    <property type="match status" value="1"/>
</dbReference>
<feature type="domain" description="Alanine racemase C-terminal" evidence="7">
    <location>
        <begin position="269"/>
        <end position="397"/>
    </location>
</feature>
<dbReference type="GO" id="GO:0008784">
    <property type="term" value="F:alanine racemase activity"/>
    <property type="evidence" value="ECO:0007669"/>
    <property type="project" value="UniProtKB-UniRule"/>
</dbReference>
<dbReference type="Pfam" id="PF00842">
    <property type="entry name" value="Ala_racemase_C"/>
    <property type="match status" value="1"/>
</dbReference>
<dbReference type="InterPro" id="IPR020622">
    <property type="entry name" value="Ala_racemase_pyridoxalP-BS"/>
</dbReference>
<protein>
    <recommendedName>
        <fullName evidence="4">Alanine racemase</fullName>
        <ecNumber evidence="4">5.1.1.1</ecNumber>
    </recommendedName>
</protein>
<dbReference type="PRINTS" id="PR00992">
    <property type="entry name" value="ALARACEMASE"/>
</dbReference>
<dbReference type="InterPro" id="IPR029066">
    <property type="entry name" value="PLP-binding_barrel"/>
</dbReference>
<feature type="binding site" evidence="4 6">
    <location>
        <position position="338"/>
    </location>
    <ligand>
        <name>substrate</name>
    </ligand>
</feature>
<reference evidence="8 9" key="1">
    <citation type="submission" date="2018-08" db="EMBL/GenBank/DDBJ databases">
        <title>Genomic Encyclopedia of Archaeal and Bacterial Type Strains, Phase II (KMG-II): from individual species to whole genera.</title>
        <authorList>
            <person name="Goeker M."/>
        </authorList>
    </citation>
    <scope>NUCLEOTIDE SEQUENCE [LARGE SCALE GENOMIC DNA]</scope>
    <source>
        <strain evidence="8 9">DSM 15986</strain>
    </source>
</reference>
<gene>
    <name evidence="8" type="ORF">C8N25_11626</name>
</gene>
<comment type="cofactor">
    <cofactor evidence="1 4 5">
        <name>pyridoxal 5'-phosphate</name>
        <dbReference type="ChEBI" id="CHEBI:597326"/>
    </cofactor>
</comment>
<comment type="caution">
    <text evidence="8">The sequence shown here is derived from an EMBL/GenBank/DDBJ whole genome shotgun (WGS) entry which is preliminary data.</text>
</comment>
<evidence type="ECO:0000256" key="3">
    <source>
        <dbReference type="ARBA" id="ARBA00023235"/>
    </source>
</evidence>
<feature type="active site" description="Proton acceptor; specific for L-alanine" evidence="4">
    <location>
        <position position="290"/>
    </location>
</feature>
<dbReference type="EMBL" id="QUNF01000016">
    <property type="protein sequence ID" value="REG83971.1"/>
    <property type="molecule type" value="Genomic_DNA"/>
</dbReference>
<dbReference type="UniPathway" id="UPA00042">
    <property type="reaction ID" value="UER00497"/>
</dbReference>
<comment type="pathway">
    <text evidence="4">Amino-acid biosynthesis; D-alanine biosynthesis; D-alanine from L-alanine: step 1/1.</text>
</comment>
<dbReference type="GO" id="GO:0005829">
    <property type="term" value="C:cytosol"/>
    <property type="evidence" value="ECO:0007669"/>
    <property type="project" value="TreeGrafter"/>
</dbReference>
<keyword evidence="9" id="KW-1185">Reference proteome</keyword>
<comment type="function">
    <text evidence="4">Catalyzes the interconversion of L-alanine and D-alanine. May also act on other amino acids.</text>
</comment>
<sequence>MQSGLLSGFNWNTYMIATSTLEISAKAYRQNIRYIRSEIGPKPTISAVVKGNAYGHGISQMVEIAEKAGIRHFSTFSSDEAWEVWDRSKKESEIMIMGMLHLEELEELIAKGISFYVFDFERLEKAIAISKEIGIPAKVHIEVETGFHRTGFDWDQREKLAEMLAKNYSFISIIGLCTHYAGAESVSNFVRVKNQIALYHEFKDFFNSQGIAFKTYHTACSAATLIFPETIMDMVRIGIAGYGFWPTKETFFAKLNSLPKGKKDPLKRLITWKSTVMSLKAVKTGEFVGYGNSYMALENIRLAIVPVGYGHGYSRLLSNQGMVLIKGQHCQVVGTVMMNAIAVNVSKIKDLKAGDEVVLIGKQGGKEITVSSFSESTQQVNYEMLTRLPKNIPRKIIL</sequence>
<dbReference type="NCBIfam" id="TIGR00492">
    <property type="entry name" value="alr"/>
    <property type="match status" value="1"/>
</dbReference>
<dbReference type="SUPFAM" id="SSF50621">
    <property type="entry name" value="Alanine racemase C-terminal domain-like"/>
    <property type="match status" value="1"/>
</dbReference>
<dbReference type="PROSITE" id="PS00395">
    <property type="entry name" value="ALANINE_RACEMASE"/>
    <property type="match status" value="1"/>
</dbReference>
<keyword evidence="2 4" id="KW-0663">Pyridoxal phosphate</keyword>
<dbReference type="Gene3D" id="2.40.37.10">
    <property type="entry name" value="Lyase, Ornithine Decarboxylase, Chain A, domain 1"/>
    <property type="match status" value="1"/>
</dbReference>
<proteinExistence type="inferred from homology"/>
<evidence type="ECO:0000256" key="4">
    <source>
        <dbReference type="HAMAP-Rule" id="MF_01201"/>
    </source>
</evidence>
<feature type="active site" description="Proton acceptor; specific for D-alanine" evidence="4">
    <location>
        <position position="50"/>
    </location>
</feature>
<organism evidence="8 9">
    <name type="scientific">Algoriphagus antarcticus</name>
    <dbReference type="NCBI Taxonomy" id="238540"/>
    <lineage>
        <taxon>Bacteria</taxon>
        <taxon>Pseudomonadati</taxon>
        <taxon>Bacteroidota</taxon>
        <taxon>Cytophagia</taxon>
        <taxon>Cytophagales</taxon>
        <taxon>Cyclobacteriaceae</taxon>
        <taxon>Algoriphagus</taxon>
    </lineage>
</organism>
<evidence type="ECO:0000256" key="1">
    <source>
        <dbReference type="ARBA" id="ARBA00001933"/>
    </source>
</evidence>
<dbReference type="Pfam" id="PF01168">
    <property type="entry name" value="Ala_racemase_N"/>
    <property type="match status" value="1"/>
</dbReference>
<feature type="binding site" evidence="4 6">
    <location>
        <position position="149"/>
    </location>
    <ligand>
        <name>substrate</name>
    </ligand>
</feature>
<dbReference type="InterPro" id="IPR001608">
    <property type="entry name" value="Ala_racemase_N"/>
</dbReference>
<dbReference type="InterPro" id="IPR009006">
    <property type="entry name" value="Ala_racemase/Decarboxylase_C"/>
</dbReference>
<dbReference type="InterPro" id="IPR011079">
    <property type="entry name" value="Ala_racemase_C"/>
</dbReference>
<dbReference type="Gene3D" id="3.20.20.10">
    <property type="entry name" value="Alanine racemase"/>
    <property type="match status" value="1"/>
</dbReference>
<dbReference type="Proteomes" id="UP000256405">
    <property type="component" value="Unassembled WGS sequence"/>
</dbReference>
<evidence type="ECO:0000259" key="7">
    <source>
        <dbReference type="SMART" id="SM01005"/>
    </source>
</evidence>
<dbReference type="InterPro" id="IPR000821">
    <property type="entry name" value="Ala_racemase"/>
</dbReference>
<evidence type="ECO:0000313" key="8">
    <source>
        <dbReference type="EMBL" id="REG83971.1"/>
    </source>
</evidence>
<comment type="similarity">
    <text evidence="4">Belongs to the alanine racemase family.</text>
</comment>